<dbReference type="Gene3D" id="6.10.250.240">
    <property type="match status" value="1"/>
</dbReference>
<dbReference type="Gene3D" id="3.30.60.80">
    <property type="match status" value="1"/>
</dbReference>
<dbReference type="SMART" id="SM00493">
    <property type="entry name" value="TOPRIM"/>
    <property type="match status" value="1"/>
</dbReference>
<dbReference type="Proteomes" id="UP000229641">
    <property type="component" value="Unassembled WGS sequence"/>
</dbReference>
<evidence type="ECO:0000256" key="2">
    <source>
        <dbReference type="ARBA" id="ARBA00022763"/>
    </source>
</evidence>
<dbReference type="InterPro" id="IPR023627">
    <property type="entry name" value="Rcmb_RecR"/>
</dbReference>
<sequence length="199" mass="22048">MSIPEVLRRVIDKFMKFPGVGRRSAERMAHFVLNKLSLDEIKVFSEDMIKLKESIKFCSICHNISEEETCSICRDQRRDKGIICVVEDPRDVIAIEKAGGFQGVYHVLLGALSPLDGRGPEDLTVSNLVKRLDSGPAKELIIATDSDTEGEATALYISRLLKGRNIKLSRIGMGIPLGSNIEYADGGTIMKALEARREL</sequence>
<dbReference type="PANTHER" id="PTHR30446:SF0">
    <property type="entry name" value="RECOMBINATION PROTEIN RECR"/>
    <property type="match status" value="1"/>
</dbReference>
<evidence type="ECO:0000256" key="4">
    <source>
        <dbReference type="ARBA" id="ARBA00022833"/>
    </source>
</evidence>
<dbReference type="InterPro" id="IPR000093">
    <property type="entry name" value="DNA_Rcmb_RecR"/>
</dbReference>
<dbReference type="GO" id="GO:0003677">
    <property type="term" value="F:DNA binding"/>
    <property type="evidence" value="ECO:0007669"/>
    <property type="project" value="UniProtKB-UniRule"/>
</dbReference>
<evidence type="ECO:0000256" key="3">
    <source>
        <dbReference type="ARBA" id="ARBA00022771"/>
    </source>
</evidence>
<keyword evidence="1 7" id="KW-0479">Metal-binding</keyword>
<keyword evidence="5 7" id="KW-0233">DNA recombination</keyword>
<dbReference type="PROSITE" id="PS01300">
    <property type="entry name" value="RECR"/>
    <property type="match status" value="1"/>
</dbReference>
<dbReference type="InterPro" id="IPR034137">
    <property type="entry name" value="TOPRIM_RecR"/>
</dbReference>
<feature type="zinc finger region" description="C4-type" evidence="7">
    <location>
        <begin position="58"/>
        <end position="73"/>
    </location>
</feature>
<evidence type="ECO:0000256" key="1">
    <source>
        <dbReference type="ARBA" id="ARBA00022723"/>
    </source>
</evidence>
<dbReference type="InterPro" id="IPR015967">
    <property type="entry name" value="Rcmb_RecR_Znf"/>
</dbReference>
<evidence type="ECO:0000313" key="10">
    <source>
        <dbReference type="Proteomes" id="UP000229641"/>
    </source>
</evidence>
<keyword evidence="6 7" id="KW-0234">DNA repair</keyword>
<organism evidence="9 10">
    <name type="scientific">Candidatus Ghiorseimicrobium undicola</name>
    <dbReference type="NCBI Taxonomy" id="1974746"/>
    <lineage>
        <taxon>Bacteria</taxon>
        <taxon>Pseudomonadati</taxon>
        <taxon>Candidatus Omnitrophota</taxon>
        <taxon>Candidatus Ghiorseimicrobium</taxon>
    </lineage>
</organism>
<dbReference type="Pfam" id="PF21176">
    <property type="entry name" value="RecR_HhH"/>
    <property type="match status" value="1"/>
</dbReference>
<dbReference type="EMBL" id="PCWA01000054">
    <property type="protein sequence ID" value="PIQ89290.1"/>
    <property type="molecule type" value="Genomic_DNA"/>
</dbReference>
<comment type="caution">
    <text evidence="9">The sequence shown here is derived from an EMBL/GenBank/DDBJ whole genome shotgun (WGS) entry which is preliminary data.</text>
</comment>
<evidence type="ECO:0000256" key="6">
    <source>
        <dbReference type="ARBA" id="ARBA00023204"/>
    </source>
</evidence>
<evidence type="ECO:0000256" key="5">
    <source>
        <dbReference type="ARBA" id="ARBA00023172"/>
    </source>
</evidence>
<feature type="domain" description="Toprim" evidence="8">
    <location>
        <begin position="81"/>
        <end position="176"/>
    </location>
</feature>
<comment type="similarity">
    <text evidence="7">Belongs to the RecR family.</text>
</comment>
<dbReference type="GO" id="GO:0006310">
    <property type="term" value="P:DNA recombination"/>
    <property type="evidence" value="ECO:0007669"/>
    <property type="project" value="UniProtKB-UniRule"/>
</dbReference>
<keyword evidence="2 7" id="KW-0227">DNA damage</keyword>
<dbReference type="CDD" id="cd01025">
    <property type="entry name" value="TOPRIM_recR"/>
    <property type="match status" value="1"/>
</dbReference>
<protein>
    <recommendedName>
        <fullName evidence="7">Recombination protein RecR</fullName>
    </recommendedName>
</protein>
<dbReference type="Gene3D" id="1.10.8.420">
    <property type="entry name" value="RecR Domain 1"/>
    <property type="match status" value="1"/>
</dbReference>
<dbReference type="Pfam" id="PF21175">
    <property type="entry name" value="RecR_C"/>
    <property type="match status" value="1"/>
</dbReference>
<keyword evidence="3 7" id="KW-0863">Zinc-finger</keyword>
<dbReference type="GO" id="GO:0006281">
    <property type="term" value="P:DNA repair"/>
    <property type="evidence" value="ECO:0007669"/>
    <property type="project" value="UniProtKB-UniRule"/>
</dbReference>
<name>A0A2H0LXY8_9BACT</name>
<proteinExistence type="inferred from homology"/>
<dbReference type="HAMAP" id="MF_00017">
    <property type="entry name" value="RecR"/>
    <property type="match status" value="1"/>
</dbReference>
<dbReference type="Pfam" id="PF13662">
    <property type="entry name" value="Toprim_4"/>
    <property type="match status" value="1"/>
</dbReference>
<dbReference type="AlphaFoldDB" id="A0A2H0LXY8"/>
<dbReference type="GO" id="GO:0008270">
    <property type="term" value="F:zinc ion binding"/>
    <property type="evidence" value="ECO:0007669"/>
    <property type="project" value="UniProtKB-KW"/>
</dbReference>
<evidence type="ECO:0000259" key="8">
    <source>
        <dbReference type="PROSITE" id="PS50880"/>
    </source>
</evidence>
<evidence type="ECO:0000313" key="9">
    <source>
        <dbReference type="EMBL" id="PIQ89290.1"/>
    </source>
</evidence>
<dbReference type="NCBIfam" id="TIGR00615">
    <property type="entry name" value="recR"/>
    <property type="match status" value="1"/>
</dbReference>
<evidence type="ECO:0000256" key="7">
    <source>
        <dbReference type="HAMAP-Rule" id="MF_00017"/>
    </source>
</evidence>
<dbReference type="SUPFAM" id="SSF111304">
    <property type="entry name" value="Recombination protein RecR"/>
    <property type="match status" value="1"/>
</dbReference>
<comment type="function">
    <text evidence="7">May play a role in DNA repair. It seems to be involved in an RecBC-independent recombinational process of DNA repair. It may act with RecF and RecO.</text>
</comment>
<dbReference type="Gene3D" id="3.40.1360.10">
    <property type="match status" value="1"/>
</dbReference>
<dbReference type="Pfam" id="PF02132">
    <property type="entry name" value="RecR_ZnF"/>
    <property type="match status" value="1"/>
</dbReference>
<accession>A0A2H0LXY8</accession>
<gene>
    <name evidence="7" type="primary">recR</name>
    <name evidence="9" type="ORF">COV72_03875</name>
</gene>
<dbReference type="PROSITE" id="PS50880">
    <property type="entry name" value="TOPRIM"/>
    <property type="match status" value="1"/>
</dbReference>
<keyword evidence="4 7" id="KW-0862">Zinc</keyword>
<dbReference type="PANTHER" id="PTHR30446">
    <property type="entry name" value="RECOMBINATION PROTEIN RECR"/>
    <property type="match status" value="1"/>
</dbReference>
<reference evidence="9 10" key="1">
    <citation type="submission" date="2017-09" db="EMBL/GenBank/DDBJ databases">
        <title>Depth-based differentiation of microbial function through sediment-hosted aquifers and enrichment of novel symbionts in the deep terrestrial subsurface.</title>
        <authorList>
            <person name="Probst A.J."/>
            <person name="Ladd B."/>
            <person name="Jarett J.K."/>
            <person name="Geller-Mcgrath D.E."/>
            <person name="Sieber C.M."/>
            <person name="Emerson J.B."/>
            <person name="Anantharaman K."/>
            <person name="Thomas B.C."/>
            <person name="Malmstrom R."/>
            <person name="Stieglmeier M."/>
            <person name="Klingl A."/>
            <person name="Woyke T."/>
            <person name="Ryan C.M."/>
            <person name="Banfield J.F."/>
        </authorList>
    </citation>
    <scope>NUCLEOTIDE SEQUENCE [LARGE SCALE GENOMIC DNA]</scope>
    <source>
        <strain evidence="9">CG11_big_fil_rev_8_21_14_0_20_42_13</strain>
    </source>
</reference>
<dbReference type="InterPro" id="IPR006171">
    <property type="entry name" value="TOPRIM_dom"/>
</dbReference>